<proteinExistence type="predicted"/>
<accession>A0ABY3SFE3</accession>
<gene>
    <name evidence="1" type="ORF">L0M14_20935</name>
</gene>
<dbReference type="EMBL" id="CP090978">
    <property type="protein sequence ID" value="UJF32173.1"/>
    <property type="molecule type" value="Genomic_DNA"/>
</dbReference>
<evidence type="ECO:0000313" key="2">
    <source>
        <dbReference type="Proteomes" id="UP001649230"/>
    </source>
</evidence>
<keyword evidence="2" id="KW-1185">Reference proteome</keyword>
<sequence length="102" mass="12372">MHYEFLRYPNNTCSGESKEYEILLVNKDPFGREYIDISNFIFDESKFYNDEVRDHFDYGYFDQNRLENLFINLESIKDTPCQKPFIRKLLKLQNIIDTLKGR</sequence>
<organism evidence="1 2">
    <name type="scientific">Paenibacillus hexagrammi</name>
    <dbReference type="NCBI Taxonomy" id="2908839"/>
    <lineage>
        <taxon>Bacteria</taxon>
        <taxon>Bacillati</taxon>
        <taxon>Bacillota</taxon>
        <taxon>Bacilli</taxon>
        <taxon>Bacillales</taxon>
        <taxon>Paenibacillaceae</taxon>
        <taxon>Paenibacillus</taxon>
    </lineage>
</organism>
<reference evidence="1 2" key="1">
    <citation type="journal article" date="2024" name="Int. J. Syst. Evol. Microbiol.">
        <title>Paenibacillus hexagrammi sp. nov., a novel bacterium isolated from the gut content of Hexagrammos agrammus.</title>
        <authorList>
            <person name="Jung H.K."/>
            <person name="Kim D.G."/>
            <person name="Zin H."/>
            <person name="Park J."/>
            <person name="Jung H."/>
            <person name="Kim Y.O."/>
            <person name="Kong H.J."/>
            <person name="Kim J.W."/>
            <person name="Kim Y.S."/>
        </authorList>
    </citation>
    <scope>NUCLEOTIDE SEQUENCE [LARGE SCALE GENOMIC DNA]</scope>
    <source>
        <strain evidence="1 2">YPD9-1</strain>
    </source>
</reference>
<name>A0ABY3SFE3_9BACL</name>
<dbReference type="Proteomes" id="UP001649230">
    <property type="component" value="Chromosome"/>
</dbReference>
<dbReference type="RefSeq" id="WP_235118518.1">
    <property type="nucleotide sequence ID" value="NZ_CP090978.1"/>
</dbReference>
<protein>
    <submittedName>
        <fullName evidence="1">Uncharacterized protein</fullName>
    </submittedName>
</protein>
<evidence type="ECO:0000313" key="1">
    <source>
        <dbReference type="EMBL" id="UJF32173.1"/>
    </source>
</evidence>